<dbReference type="Gene3D" id="3.30.2010.30">
    <property type="match status" value="1"/>
</dbReference>
<accession>A0ABR2KDC2</accession>
<dbReference type="Proteomes" id="UP001470230">
    <property type="component" value="Unassembled WGS sequence"/>
</dbReference>
<dbReference type="Pfam" id="PF17900">
    <property type="entry name" value="Peptidase_M1_N"/>
    <property type="match status" value="1"/>
</dbReference>
<dbReference type="PANTHER" id="PTHR11533:SF299">
    <property type="entry name" value="AMINOPEPTIDASE"/>
    <property type="match status" value="1"/>
</dbReference>
<protein>
    <recommendedName>
        <fullName evidence="1">Aminopeptidase N-like N-terminal domain-containing protein</fullName>
    </recommendedName>
</protein>
<evidence type="ECO:0000259" key="1">
    <source>
        <dbReference type="Pfam" id="PF17900"/>
    </source>
</evidence>
<dbReference type="InterPro" id="IPR050344">
    <property type="entry name" value="Peptidase_M1_aminopeptidases"/>
</dbReference>
<reference evidence="2 3" key="1">
    <citation type="submission" date="2024-04" db="EMBL/GenBank/DDBJ databases">
        <title>Tritrichomonas musculus Genome.</title>
        <authorList>
            <person name="Alves-Ferreira E."/>
            <person name="Grigg M."/>
            <person name="Lorenzi H."/>
            <person name="Galac M."/>
        </authorList>
    </citation>
    <scope>NUCLEOTIDE SEQUENCE [LARGE SCALE GENOMIC DNA]</scope>
    <source>
        <strain evidence="2 3">EAF2021</strain>
    </source>
</reference>
<name>A0ABR2KDC2_9EUKA</name>
<evidence type="ECO:0000313" key="2">
    <source>
        <dbReference type="EMBL" id="KAK8888741.1"/>
    </source>
</evidence>
<gene>
    <name evidence="2" type="ORF">M9Y10_033475</name>
</gene>
<dbReference type="EMBL" id="JAPFFF010000005">
    <property type="protein sequence ID" value="KAK8888741.1"/>
    <property type="molecule type" value="Genomic_DNA"/>
</dbReference>
<comment type="caution">
    <text evidence="2">The sequence shown here is derived from an EMBL/GenBank/DDBJ whole genome shotgun (WGS) entry which is preliminary data.</text>
</comment>
<proteinExistence type="predicted"/>
<dbReference type="InterPro" id="IPR045357">
    <property type="entry name" value="Aminopeptidase_N-like_N"/>
</dbReference>
<dbReference type="SUPFAM" id="SSF63737">
    <property type="entry name" value="Leukotriene A4 hydrolase N-terminal domain"/>
    <property type="match status" value="1"/>
</dbReference>
<keyword evidence="3" id="KW-1185">Reference proteome</keyword>
<evidence type="ECO:0000313" key="3">
    <source>
        <dbReference type="Proteomes" id="UP001470230"/>
    </source>
</evidence>
<dbReference type="Gene3D" id="2.60.40.1730">
    <property type="entry name" value="tricorn interacting facor f3 domain"/>
    <property type="match status" value="1"/>
</dbReference>
<dbReference type="InterPro" id="IPR042097">
    <property type="entry name" value="Aminopeptidase_N-like_N_sf"/>
</dbReference>
<organism evidence="2 3">
    <name type="scientific">Tritrichomonas musculus</name>
    <dbReference type="NCBI Taxonomy" id="1915356"/>
    <lineage>
        <taxon>Eukaryota</taxon>
        <taxon>Metamonada</taxon>
        <taxon>Parabasalia</taxon>
        <taxon>Tritrichomonadida</taxon>
        <taxon>Tritrichomonadidae</taxon>
        <taxon>Tritrichomonas</taxon>
    </lineage>
</organism>
<feature type="domain" description="Aminopeptidase N-like N-terminal" evidence="1">
    <location>
        <begin position="3"/>
        <end position="158"/>
    </location>
</feature>
<sequence>MVLFEASVTITFQKNKDDDKILLNTNSNLVIKSVIQNNIPLEYVVDYPLLIIHRLKDSDQDISSYPITINYLLHPIKYNTNGFYEYSDNCYFTKFEPNYAQMLLPYFDEICVRSTFSVKIRIPSNLVGISNMPVETSTTIENETEIKFLPTPPMCTYLLAIFVGDFGFIEGLTKSGTPVRMYAEKSRENILEKHLKVAIFALEWMEEKMGVKYELPILQLLSHPGIS</sequence>
<dbReference type="PANTHER" id="PTHR11533">
    <property type="entry name" value="PROTEASE M1 ZINC METALLOPROTEASE"/>
    <property type="match status" value="1"/>
</dbReference>